<reference evidence="5 6" key="1">
    <citation type="journal article" date="2016" name="DNA Res.">
        <title>The draft genome of MD-2 pineapple using hybrid error correction of long reads.</title>
        <authorList>
            <person name="Redwan R.M."/>
            <person name="Saidin A."/>
            <person name="Kumar S.V."/>
        </authorList>
    </citation>
    <scope>NUCLEOTIDE SEQUENCE [LARGE SCALE GENOMIC DNA]</scope>
    <source>
        <strain evidence="6">cv. MD2</strain>
        <tissue evidence="5">Leaf</tissue>
    </source>
</reference>
<keyword evidence="1" id="KW-0677">Repeat</keyword>
<feature type="region of interest" description="Disordered" evidence="4">
    <location>
        <begin position="1"/>
        <end position="29"/>
    </location>
</feature>
<dbReference type="GO" id="GO:0003723">
    <property type="term" value="F:RNA binding"/>
    <property type="evidence" value="ECO:0007669"/>
    <property type="project" value="InterPro"/>
</dbReference>
<reference evidence="8 9" key="2">
    <citation type="submission" date="2025-04" db="UniProtKB">
        <authorList>
            <consortium name="RefSeq"/>
        </authorList>
    </citation>
    <scope>IDENTIFICATION</scope>
    <source>
        <tissue evidence="8 9">Leaf</tissue>
    </source>
</reference>
<dbReference type="Gene3D" id="1.25.40.10">
    <property type="entry name" value="Tetratricopeptide repeat domain"/>
    <property type="match status" value="4"/>
</dbReference>
<evidence type="ECO:0000256" key="3">
    <source>
        <dbReference type="PROSITE-ProRule" id="PRU00708"/>
    </source>
</evidence>
<name>A0A199VH57_ANACO</name>
<evidence type="ECO:0000313" key="7">
    <source>
        <dbReference type="Proteomes" id="UP000515123"/>
    </source>
</evidence>
<dbReference type="Pfam" id="PF13041">
    <property type="entry name" value="PPR_2"/>
    <property type="match status" value="1"/>
</dbReference>
<keyword evidence="7" id="KW-1185">Reference proteome</keyword>
<dbReference type="PANTHER" id="PTHR47926:SF432">
    <property type="entry name" value="(WILD MALAYSIAN BANANA) HYPOTHETICAL PROTEIN"/>
    <property type="match status" value="1"/>
</dbReference>
<dbReference type="Pfam" id="PF20431">
    <property type="entry name" value="E_motif"/>
    <property type="match status" value="1"/>
</dbReference>
<evidence type="ECO:0000313" key="8">
    <source>
        <dbReference type="RefSeq" id="XP_020086624.1"/>
    </source>
</evidence>
<dbReference type="Proteomes" id="UP000092600">
    <property type="component" value="Unassembled WGS sequence"/>
</dbReference>
<dbReference type="PANTHER" id="PTHR47926">
    <property type="entry name" value="PENTATRICOPEPTIDE REPEAT-CONTAINING PROTEIN"/>
    <property type="match status" value="1"/>
</dbReference>
<gene>
    <name evidence="8 9 10" type="primary">LOC109709011</name>
    <name evidence="5" type="ORF">ACMD2_04552</name>
</gene>
<dbReference type="InterPro" id="IPR002885">
    <property type="entry name" value="PPR_rpt"/>
</dbReference>
<dbReference type="InterPro" id="IPR046960">
    <property type="entry name" value="PPR_At4g14850-like_plant"/>
</dbReference>
<feature type="repeat" description="PPR" evidence="3">
    <location>
        <begin position="197"/>
        <end position="231"/>
    </location>
</feature>
<evidence type="ECO:0000313" key="5">
    <source>
        <dbReference type="EMBL" id="OAY76206.1"/>
    </source>
</evidence>
<evidence type="ECO:0000313" key="6">
    <source>
        <dbReference type="Proteomes" id="UP000092600"/>
    </source>
</evidence>
<dbReference type="SUPFAM" id="SSF48452">
    <property type="entry name" value="TPR-like"/>
    <property type="match status" value="1"/>
</dbReference>
<feature type="repeat" description="PPR" evidence="3">
    <location>
        <begin position="299"/>
        <end position="329"/>
    </location>
</feature>
<dbReference type="NCBIfam" id="TIGR00756">
    <property type="entry name" value="PPR"/>
    <property type="match status" value="5"/>
</dbReference>
<dbReference type="Gramene" id="Aco017907.1.mrna1">
    <property type="protein sequence ID" value="Aco017907.1.mrna1.cds1"/>
    <property type="gene ID" value="Aco017907.1.path1"/>
</dbReference>
<dbReference type="InterPro" id="IPR046848">
    <property type="entry name" value="E_motif"/>
</dbReference>
<evidence type="ECO:0000313" key="9">
    <source>
        <dbReference type="RefSeq" id="XP_020086625.1"/>
    </source>
</evidence>
<dbReference type="RefSeq" id="XP_020086625.1">
    <property type="nucleotide sequence ID" value="XM_020231036.1"/>
</dbReference>
<dbReference type="Gramene" id="Aco027409.1.mrna1">
    <property type="protein sequence ID" value="Aco027409.1.mrna1.cds1"/>
    <property type="gene ID" value="Aco027409.1.path1"/>
</dbReference>
<dbReference type="RefSeq" id="XP_020086627.1">
    <property type="nucleotide sequence ID" value="XM_020231038.1"/>
</dbReference>
<dbReference type="InterPro" id="IPR011990">
    <property type="entry name" value="TPR-like_helical_dom_sf"/>
</dbReference>
<dbReference type="RefSeq" id="XP_020086624.1">
    <property type="nucleotide sequence ID" value="XM_020231035.1"/>
</dbReference>
<dbReference type="Pfam" id="PF01535">
    <property type="entry name" value="PPR"/>
    <property type="match status" value="5"/>
</dbReference>
<dbReference type="GeneID" id="109709011"/>
<feature type="repeat" description="PPR" evidence="3">
    <location>
        <begin position="330"/>
        <end position="364"/>
    </location>
</feature>
<feature type="repeat" description="PPR" evidence="3">
    <location>
        <begin position="96"/>
        <end position="130"/>
    </location>
</feature>
<evidence type="ECO:0000256" key="1">
    <source>
        <dbReference type="ARBA" id="ARBA00022737"/>
    </source>
</evidence>
<evidence type="ECO:0000313" key="10">
    <source>
        <dbReference type="RefSeq" id="XP_020086627.1"/>
    </source>
</evidence>
<dbReference type="AlphaFoldDB" id="A0A199VH57"/>
<protein>
    <submittedName>
        <fullName evidence="5 8 9">Pentatricopeptide repeat-containing protein</fullName>
    </submittedName>
</protein>
<keyword evidence="2" id="KW-0809">Transit peptide</keyword>
<organism evidence="5 6">
    <name type="scientific">Ananas comosus</name>
    <name type="common">Pineapple</name>
    <name type="synonym">Ananas ananas</name>
    <dbReference type="NCBI Taxonomy" id="4615"/>
    <lineage>
        <taxon>Eukaryota</taxon>
        <taxon>Viridiplantae</taxon>
        <taxon>Streptophyta</taxon>
        <taxon>Embryophyta</taxon>
        <taxon>Tracheophyta</taxon>
        <taxon>Spermatophyta</taxon>
        <taxon>Magnoliopsida</taxon>
        <taxon>Liliopsida</taxon>
        <taxon>Poales</taxon>
        <taxon>Bromeliaceae</taxon>
        <taxon>Bromelioideae</taxon>
        <taxon>Ananas</taxon>
    </lineage>
</organism>
<dbReference type="GO" id="GO:0009451">
    <property type="term" value="P:RNA modification"/>
    <property type="evidence" value="ECO:0007669"/>
    <property type="project" value="InterPro"/>
</dbReference>
<sequence length="558" mass="62330">MRLRHHLPLRSLPSSPLPPPSPAKKNPIHSPPPLHHLLSLLSRSSTLPHLAQIHGHILPRGLDRDNLLLGKLVHGASLLGFVDYAFSIFKHQEDPDTYLHNTMIRGLSQNGSSKDAIFIFNSIQVVGLRPDTYSFPFVLKAIAHLGMLELGREVHSQVIRIGLGSDIHISSGLIHMYCNCGGIDDARQLFDGIIQRDVVLWNVMIAGYAKVGDLDKARELFDRMPERNVVSWTTMIGGYARLKLSDEAIALFRKMQVEDGIEPDEISLLAVLSACSDLGALDLGEWIHSLINKRGLYKTVPLMNALMDMYAKCGDIARALEVFEKMKNRSVVTWSTMIAGFALNGLGVEALEVFHRMERENVEPNDVTFLAILSACSHIGKTNLGHRYFDCMKSRYRIKPKIEHYGCMVDLLGRAGCLKEAYDLVQNMPFEANEAIWGALLAASRIYGDVGLGEKALVHLIELEPHNSGNYILLSNIYAAQERWDDVRKLRKLMKDRGVKTMPGASSIELDGAVHEFTSRDGSHPCLNRIFEVLCDISRHLRMAGYVPNICGVPFDFE</sequence>
<dbReference type="Proteomes" id="UP000515123">
    <property type="component" value="Linkage group 4"/>
</dbReference>
<evidence type="ECO:0000256" key="2">
    <source>
        <dbReference type="ARBA" id="ARBA00022946"/>
    </source>
</evidence>
<dbReference type="EMBL" id="LSRQ01001888">
    <property type="protein sequence ID" value="OAY76206.1"/>
    <property type="molecule type" value="Genomic_DNA"/>
</dbReference>
<dbReference type="FunFam" id="1.25.40.10:FF:000242">
    <property type="entry name" value="Pentatricopeptide repeat-containing protein"/>
    <property type="match status" value="1"/>
</dbReference>
<evidence type="ECO:0000256" key="4">
    <source>
        <dbReference type="SAM" id="MobiDB-lite"/>
    </source>
</evidence>
<accession>A0A199VH57</accession>
<dbReference type="FunFam" id="1.25.40.10:FF:000348">
    <property type="entry name" value="Pentatricopeptide repeat-containing protein chloroplastic"/>
    <property type="match status" value="1"/>
</dbReference>
<proteinExistence type="predicted"/>
<dbReference type="PROSITE" id="PS51375">
    <property type="entry name" value="PPR"/>
    <property type="match status" value="4"/>
</dbReference>